<comment type="caution">
    <text evidence="7">The sequence shown here is derived from an EMBL/GenBank/DDBJ whole genome shotgun (WGS) entry which is preliminary data.</text>
</comment>
<evidence type="ECO:0000313" key="8">
    <source>
        <dbReference type="Proteomes" id="UP000466730"/>
    </source>
</evidence>
<dbReference type="AlphaFoldDB" id="A0A844B5J2"/>
<evidence type="ECO:0000256" key="5">
    <source>
        <dbReference type="SAM" id="SignalP"/>
    </source>
</evidence>
<dbReference type="PROSITE" id="PS51123">
    <property type="entry name" value="OMPA_2"/>
    <property type="match status" value="1"/>
</dbReference>
<dbReference type="RefSeq" id="WP_153746946.1">
    <property type="nucleotide sequence ID" value="NZ_BAAADI010000002.1"/>
</dbReference>
<dbReference type="InterPro" id="IPR006664">
    <property type="entry name" value="OMP_bac"/>
</dbReference>
<dbReference type="InterPro" id="IPR006665">
    <property type="entry name" value="OmpA-like"/>
</dbReference>
<evidence type="ECO:0000256" key="3">
    <source>
        <dbReference type="ARBA" id="ARBA00023237"/>
    </source>
</evidence>
<evidence type="ECO:0000313" key="7">
    <source>
        <dbReference type="EMBL" id="MRH19644.1"/>
    </source>
</evidence>
<feature type="signal peptide" evidence="5">
    <location>
        <begin position="1"/>
        <end position="18"/>
    </location>
</feature>
<dbReference type="GO" id="GO:0009279">
    <property type="term" value="C:cell outer membrane"/>
    <property type="evidence" value="ECO:0007669"/>
    <property type="project" value="UniProtKB-SubCell"/>
</dbReference>
<dbReference type="EMBL" id="WJPO01000001">
    <property type="protein sequence ID" value="MRH19644.1"/>
    <property type="molecule type" value="Genomic_DNA"/>
</dbReference>
<dbReference type="InterPro" id="IPR036737">
    <property type="entry name" value="OmpA-like_sf"/>
</dbReference>
<dbReference type="InterPro" id="IPR050330">
    <property type="entry name" value="Bact_OuterMem_StrucFunc"/>
</dbReference>
<evidence type="ECO:0000256" key="2">
    <source>
        <dbReference type="ARBA" id="ARBA00023136"/>
    </source>
</evidence>
<evidence type="ECO:0000259" key="6">
    <source>
        <dbReference type="PROSITE" id="PS51123"/>
    </source>
</evidence>
<keyword evidence="8" id="KW-1185">Reference proteome</keyword>
<comment type="subcellular location">
    <subcellularLocation>
        <location evidence="1">Cell outer membrane</location>
    </subcellularLocation>
</comment>
<dbReference type="PRINTS" id="PR01023">
    <property type="entry name" value="NAFLGMOTY"/>
</dbReference>
<dbReference type="Pfam" id="PF00691">
    <property type="entry name" value="OmpA"/>
    <property type="match status" value="1"/>
</dbReference>
<keyword evidence="5" id="KW-0732">Signal</keyword>
<dbReference type="InterPro" id="IPR027367">
    <property type="entry name" value="Gly-zipper_YMGG"/>
</dbReference>
<dbReference type="SUPFAM" id="SSF103088">
    <property type="entry name" value="OmpA-like"/>
    <property type="match status" value="1"/>
</dbReference>
<name>A0A844B5J2_9RHOB</name>
<dbReference type="PANTHER" id="PTHR30329">
    <property type="entry name" value="STATOR ELEMENT OF FLAGELLAR MOTOR COMPLEX"/>
    <property type="match status" value="1"/>
</dbReference>
<feature type="chain" id="PRO_5032720641" evidence="5">
    <location>
        <begin position="19"/>
        <end position="220"/>
    </location>
</feature>
<sequence length="220" mass="22749">MRAKTPLIVAAAGALALAACTPTTTDTGDPRQRTKEGALIGAGLGAVTGMIVTDGGKRDARDALVGAAVGAAAGAAIGSGLDRQAADLRRDMGNDRINVVNTGSQLVVTMPQDILFAIDSAAVRPDLREDLRGLARNLNQYPNSTVDIIGHTDNTGSAAHNQDLSSRRAGAVAAVLTGSGVDPRRIRAFGRGEEQPIASNLTPEGRAQNRRVEIIIRPTN</sequence>
<dbReference type="Pfam" id="PF13441">
    <property type="entry name" value="Gly-zipper_YMGG"/>
    <property type="match status" value="1"/>
</dbReference>
<feature type="domain" description="OmpA-like" evidence="6">
    <location>
        <begin position="103"/>
        <end position="220"/>
    </location>
</feature>
<dbReference type="PROSITE" id="PS51257">
    <property type="entry name" value="PROKAR_LIPOPROTEIN"/>
    <property type="match status" value="1"/>
</dbReference>
<keyword evidence="3" id="KW-0998">Cell outer membrane</keyword>
<protein>
    <submittedName>
        <fullName evidence="7">OmpA family protein</fullName>
    </submittedName>
</protein>
<dbReference type="CDD" id="cd07185">
    <property type="entry name" value="OmpA_C-like"/>
    <property type="match status" value="1"/>
</dbReference>
<proteinExistence type="predicted"/>
<dbReference type="Gene3D" id="3.30.1330.60">
    <property type="entry name" value="OmpA-like domain"/>
    <property type="match status" value="1"/>
</dbReference>
<dbReference type="PRINTS" id="PR01021">
    <property type="entry name" value="OMPADOMAIN"/>
</dbReference>
<evidence type="ECO:0000256" key="4">
    <source>
        <dbReference type="PROSITE-ProRule" id="PRU00473"/>
    </source>
</evidence>
<accession>A0A844B5J2</accession>
<organism evidence="7 8">
    <name type="scientific">Rhodovulum strictum</name>
    <dbReference type="NCBI Taxonomy" id="58314"/>
    <lineage>
        <taxon>Bacteria</taxon>
        <taxon>Pseudomonadati</taxon>
        <taxon>Pseudomonadota</taxon>
        <taxon>Alphaproteobacteria</taxon>
        <taxon>Rhodobacterales</taxon>
        <taxon>Paracoccaceae</taxon>
        <taxon>Rhodovulum</taxon>
    </lineage>
</organism>
<dbReference type="PANTHER" id="PTHR30329:SF21">
    <property type="entry name" value="LIPOPROTEIN YIAD-RELATED"/>
    <property type="match status" value="1"/>
</dbReference>
<reference evidence="7 8" key="1">
    <citation type="submission" date="2019-11" db="EMBL/GenBank/DDBJ databases">
        <title>Draft Whole-Genome sequence of the marine photosynthetic bacterium Rhodovulum strictum DSM 11289.</title>
        <authorList>
            <person name="Kyndt J.A."/>
            <person name="Meyer T.E."/>
        </authorList>
    </citation>
    <scope>NUCLEOTIDE SEQUENCE [LARGE SCALE GENOMIC DNA]</scope>
    <source>
        <strain evidence="7 8">DSM 11289</strain>
    </source>
</reference>
<keyword evidence="2 4" id="KW-0472">Membrane</keyword>
<dbReference type="OrthoDB" id="9782229at2"/>
<gene>
    <name evidence="7" type="ORF">GH815_01465</name>
</gene>
<dbReference type="Proteomes" id="UP000466730">
    <property type="component" value="Unassembled WGS sequence"/>
</dbReference>
<evidence type="ECO:0000256" key="1">
    <source>
        <dbReference type="ARBA" id="ARBA00004442"/>
    </source>
</evidence>